<proteinExistence type="predicted"/>
<evidence type="ECO:0000313" key="3">
    <source>
        <dbReference type="EMBL" id="MBW0507986.1"/>
    </source>
</evidence>
<dbReference type="InterPro" id="IPR013103">
    <property type="entry name" value="RVT_2"/>
</dbReference>
<evidence type="ECO:0008006" key="5">
    <source>
        <dbReference type="Google" id="ProtNLM"/>
    </source>
</evidence>
<feature type="domain" description="Reverse transcriptase Ty1/copia-type" evidence="1">
    <location>
        <begin position="242"/>
        <end position="373"/>
    </location>
</feature>
<reference evidence="3" key="1">
    <citation type="submission" date="2021-03" db="EMBL/GenBank/DDBJ databases">
        <title>Draft genome sequence of rust myrtle Austropuccinia psidii MF-1, a brazilian biotype.</title>
        <authorList>
            <person name="Quecine M.C."/>
            <person name="Pachon D.M.R."/>
            <person name="Bonatelli M.L."/>
            <person name="Correr F.H."/>
            <person name="Franceschini L.M."/>
            <person name="Leite T.F."/>
            <person name="Margarido G.R.A."/>
            <person name="Almeida C.A."/>
            <person name="Ferrarezi J.A."/>
            <person name="Labate C.A."/>
        </authorList>
    </citation>
    <scope>NUCLEOTIDE SEQUENCE</scope>
    <source>
        <strain evidence="3">MF-1</strain>
    </source>
</reference>
<name>A0A9Q3HJQ8_9BASI</name>
<dbReference type="PANTHER" id="PTHR11439:SF463">
    <property type="entry name" value="REVERSE TRANSCRIPTASE TY1_COPIA-TYPE DOMAIN-CONTAINING PROTEIN"/>
    <property type="match status" value="1"/>
</dbReference>
<dbReference type="Pfam" id="PF22936">
    <property type="entry name" value="Pol_BBD"/>
    <property type="match status" value="1"/>
</dbReference>
<gene>
    <name evidence="3" type="ORF">O181_047701</name>
</gene>
<organism evidence="3 4">
    <name type="scientific">Austropuccinia psidii MF-1</name>
    <dbReference type="NCBI Taxonomy" id="1389203"/>
    <lineage>
        <taxon>Eukaryota</taxon>
        <taxon>Fungi</taxon>
        <taxon>Dikarya</taxon>
        <taxon>Basidiomycota</taxon>
        <taxon>Pucciniomycotina</taxon>
        <taxon>Pucciniomycetes</taxon>
        <taxon>Pucciniales</taxon>
        <taxon>Sphaerophragmiaceae</taxon>
        <taxon>Austropuccinia</taxon>
    </lineage>
</organism>
<sequence>MFNSKSCFSTFEQTPPLEVFTGDSTSSLLSEGIGTVVLLCNNKIFTLKDCLFVPQLNCNLINLLVICKEKLIITQENGHFKLESNHQTLIEGKIINNLMQVEFSIPKALSTQVTPNIWHQRLGHPGNQGNPQSQDQLTLAWGSHPQRTEIVDEVHPVRIDLEDENSHPVANPCIKVIGPRNPTVYSAHINKSSILPFPQRPRVLVTSVGNYPRTYKKALVSADKDLWVSAIEKELKSMNNLKVWDFVDLKPDYKLVGTTWVFRIKRNHLNKIIEYKTHLCAQGFTQTPGLDFNKTYAPTGLLNSLWILIAFAVSNNLEFHQVDVKSAFLNAPLIETVYLSIPQCLGFDKRKLCLRLNKAIYSLKQAPLAWTKCPMALCPCQQIVIFSSSASSFNEEIAREFDIKDIGPADLMVGVKISRSGLLITLDQQHFTAHCLSESKSVSTPLLPNFHFSPATREEISKFNLLGVSYRSAIGSINYLCTVTRPDLAHSVSSLLQFLESPGIQNRNSFLHVLRYLKGTKSIGLFYSKSNVQGIEAYSDADGVIAS</sequence>
<feature type="domain" description="Retrovirus-related Pol polyprotein from transposon TNT 1-94-like beta-barrel" evidence="2">
    <location>
        <begin position="1"/>
        <end position="67"/>
    </location>
</feature>
<dbReference type="InterPro" id="IPR054722">
    <property type="entry name" value="PolX-like_BBD"/>
</dbReference>
<evidence type="ECO:0000259" key="1">
    <source>
        <dbReference type="Pfam" id="PF07727"/>
    </source>
</evidence>
<protein>
    <recommendedName>
        <fullName evidence="5">Reverse transcriptase Ty1/copia-type domain-containing protein</fullName>
    </recommendedName>
</protein>
<dbReference type="Proteomes" id="UP000765509">
    <property type="component" value="Unassembled WGS sequence"/>
</dbReference>
<dbReference type="AlphaFoldDB" id="A0A9Q3HJQ8"/>
<comment type="caution">
    <text evidence="3">The sequence shown here is derived from an EMBL/GenBank/DDBJ whole genome shotgun (WGS) entry which is preliminary data.</text>
</comment>
<dbReference type="Pfam" id="PF07727">
    <property type="entry name" value="RVT_2"/>
    <property type="match status" value="1"/>
</dbReference>
<dbReference type="EMBL" id="AVOT02020047">
    <property type="protein sequence ID" value="MBW0507986.1"/>
    <property type="molecule type" value="Genomic_DNA"/>
</dbReference>
<dbReference type="OrthoDB" id="3344688at2759"/>
<evidence type="ECO:0000259" key="2">
    <source>
        <dbReference type="Pfam" id="PF22936"/>
    </source>
</evidence>
<evidence type="ECO:0000313" key="4">
    <source>
        <dbReference type="Proteomes" id="UP000765509"/>
    </source>
</evidence>
<dbReference type="PANTHER" id="PTHR11439">
    <property type="entry name" value="GAG-POL-RELATED RETROTRANSPOSON"/>
    <property type="match status" value="1"/>
</dbReference>
<accession>A0A9Q3HJQ8</accession>
<keyword evidence="4" id="KW-1185">Reference proteome</keyword>